<gene>
    <name evidence="2" type="ORF">R0137_04565</name>
</gene>
<evidence type="ECO:0000313" key="3">
    <source>
        <dbReference type="Proteomes" id="UP001626549"/>
    </source>
</evidence>
<feature type="signal peptide" evidence="1">
    <location>
        <begin position="1"/>
        <end position="23"/>
    </location>
</feature>
<dbReference type="RefSeq" id="WP_407328912.1">
    <property type="nucleotide sequence ID" value="NZ_CP136865.1"/>
</dbReference>
<evidence type="ECO:0000256" key="1">
    <source>
        <dbReference type="SAM" id="SignalP"/>
    </source>
</evidence>
<keyword evidence="3" id="KW-1185">Reference proteome</keyword>
<name>A0ABZ0IE74_9GAMM</name>
<dbReference type="InterPro" id="IPR021431">
    <property type="entry name" value="DUF3080"/>
</dbReference>
<protein>
    <submittedName>
        <fullName evidence="2">DUF3080 family protein</fullName>
    </submittedName>
</protein>
<accession>A0ABZ0IE74</accession>
<organism evidence="2 3">
    <name type="scientific">Congregibacter brevis</name>
    <dbReference type="NCBI Taxonomy" id="3081201"/>
    <lineage>
        <taxon>Bacteria</taxon>
        <taxon>Pseudomonadati</taxon>
        <taxon>Pseudomonadota</taxon>
        <taxon>Gammaproteobacteria</taxon>
        <taxon>Cellvibrionales</taxon>
        <taxon>Halieaceae</taxon>
        <taxon>Congregibacter</taxon>
    </lineage>
</organism>
<feature type="chain" id="PRO_5045505933" evidence="1">
    <location>
        <begin position="24"/>
        <end position="341"/>
    </location>
</feature>
<dbReference type="Proteomes" id="UP001626549">
    <property type="component" value="Chromosome"/>
</dbReference>
<proteinExistence type="predicted"/>
<dbReference type="Pfam" id="PF11279">
    <property type="entry name" value="DUF3080"/>
    <property type="match status" value="1"/>
</dbReference>
<sequence length="341" mass="37327">MRPLVVAALILLLIACTAGGQSAELENYLERLARPLGFDAPPVENLKRPLPPRAESLHISLPGSKLDGLDFLRLRGCALQQTIARRNSSLGRVAPPSQRLLLELAFLRDAPACIETLRSDGRDELAELIQETATLKKSQLPALVFNATLGNREYRDFWRATAIPEDYPVNTSSLAITALEQITADAIRWMSGDFEADDIAFELALSEVAKGDGGELLAALSRQAAYLNAGNELIAKSIAQGPLCTTHTLGPAAPIVRTVVNKFFIQEIQARAASINQRHYALIEPVSELELLLSQTLPDDYERWRVYRETTLADGTQSTKDHVAQLQALLGICYAEFATKA</sequence>
<keyword evidence="1" id="KW-0732">Signal</keyword>
<dbReference type="EMBL" id="CP136865">
    <property type="protein sequence ID" value="WOJ97852.1"/>
    <property type="molecule type" value="Genomic_DNA"/>
</dbReference>
<dbReference type="PROSITE" id="PS51257">
    <property type="entry name" value="PROKAR_LIPOPROTEIN"/>
    <property type="match status" value="1"/>
</dbReference>
<evidence type="ECO:0000313" key="2">
    <source>
        <dbReference type="EMBL" id="WOJ97852.1"/>
    </source>
</evidence>
<reference evidence="2 3" key="1">
    <citation type="submission" date="2023-10" db="EMBL/GenBank/DDBJ databases">
        <title>Two novel species belonging to the OM43/NOR5 clade.</title>
        <authorList>
            <person name="Park M."/>
        </authorList>
    </citation>
    <scope>NUCLEOTIDE SEQUENCE [LARGE SCALE GENOMIC DNA]</scope>
    <source>
        <strain evidence="2 3">IMCC45268</strain>
    </source>
</reference>